<evidence type="ECO:0000256" key="1">
    <source>
        <dbReference type="SAM" id="MobiDB-lite"/>
    </source>
</evidence>
<dbReference type="EMBL" id="NNAY01005393">
    <property type="protein sequence ID" value="OXU16703.1"/>
    <property type="molecule type" value="Genomic_DNA"/>
</dbReference>
<comment type="caution">
    <text evidence="2">The sequence shown here is derived from an EMBL/GenBank/DDBJ whole genome shotgun (WGS) entry which is preliminary data.</text>
</comment>
<feature type="region of interest" description="Disordered" evidence="1">
    <location>
        <begin position="342"/>
        <end position="367"/>
    </location>
</feature>
<sequence>MTITEVVRDPQRMFELLTSPDKVVNSILTANDDILYISWVYNDVEVEIEPSTGPFLGQLTDKLAGYGLSTYITSFVFGGPKFDAYKYIKPDGCESCVCKIKGIRLNASATERIHFECARKLVRGEIPPTFVSFDAIRRTALHDVVTPAECKVCEPVYSKRRFVAIDKSYPMEHARKMILVPQGCIKSTIKDECGAGSSNDNYLNTSSEVVRLDDEMNKILNSSELDDRQKYSIYQQVLQRLRRSGSIACNELSMITVDGVRARGVVGTRYEHSSARVVGEARKKAHSVNIVDLVNEAVRRRKRPPSCSFDQFVRVLRKAHVPLEFIGNNKLHLTVATASNNNNKLASKGSTNDEDDDDNDEKDYDGEKTLDLNNLTFLKYRKGDKKRKRGSSSRAAIVDTTVDDSIKIRTSSTKRTEARPYKMAASQRVNTESSSVLDTLINRMPFKMHIPGYQFLGERLVRGEKPSG</sequence>
<evidence type="ECO:0000313" key="2">
    <source>
        <dbReference type="EMBL" id="OXU16703.1"/>
    </source>
</evidence>
<dbReference type="AlphaFoldDB" id="A0A232EED2"/>
<evidence type="ECO:0000313" key="3">
    <source>
        <dbReference type="Proteomes" id="UP000215335"/>
    </source>
</evidence>
<protein>
    <submittedName>
        <fullName evidence="2">Uncharacterized protein</fullName>
    </submittedName>
</protein>
<reference evidence="2 3" key="1">
    <citation type="journal article" date="2017" name="Curr. Biol.">
        <title>The Evolution of Venom by Co-option of Single-Copy Genes.</title>
        <authorList>
            <person name="Martinson E.O."/>
            <person name="Mrinalini"/>
            <person name="Kelkar Y.D."/>
            <person name="Chang C.H."/>
            <person name="Werren J.H."/>
        </authorList>
    </citation>
    <scope>NUCLEOTIDE SEQUENCE [LARGE SCALE GENOMIC DNA]</scope>
    <source>
        <strain evidence="2 3">Alberta</strain>
        <tissue evidence="2">Whole body</tissue>
    </source>
</reference>
<dbReference type="Proteomes" id="UP000215335">
    <property type="component" value="Unassembled WGS sequence"/>
</dbReference>
<name>A0A232EED2_9HYME</name>
<gene>
    <name evidence="2" type="ORF">TSAR_013591</name>
</gene>
<keyword evidence="3" id="KW-1185">Reference proteome</keyword>
<feature type="compositionally biased region" description="Acidic residues" evidence="1">
    <location>
        <begin position="352"/>
        <end position="364"/>
    </location>
</feature>
<accession>A0A232EED2</accession>
<organism evidence="2 3">
    <name type="scientific">Trichomalopsis sarcophagae</name>
    <dbReference type="NCBI Taxonomy" id="543379"/>
    <lineage>
        <taxon>Eukaryota</taxon>
        <taxon>Metazoa</taxon>
        <taxon>Ecdysozoa</taxon>
        <taxon>Arthropoda</taxon>
        <taxon>Hexapoda</taxon>
        <taxon>Insecta</taxon>
        <taxon>Pterygota</taxon>
        <taxon>Neoptera</taxon>
        <taxon>Endopterygota</taxon>
        <taxon>Hymenoptera</taxon>
        <taxon>Apocrita</taxon>
        <taxon>Proctotrupomorpha</taxon>
        <taxon>Chalcidoidea</taxon>
        <taxon>Pteromalidae</taxon>
        <taxon>Pteromalinae</taxon>
        <taxon>Trichomalopsis</taxon>
    </lineage>
</organism>
<proteinExistence type="predicted"/>